<evidence type="ECO:0000313" key="3">
    <source>
        <dbReference type="Proteomes" id="UP001651158"/>
    </source>
</evidence>
<gene>
    <name evidence="2" type="ORF">TcWFU_005543</name>
</gene>
<reference evidence="2 3" key="1">
    <citation type="journal article" date="2022" name="Front. Cell. Infect. Microbiol.">
        <title>The Genomes of Two Strains of Taenia crassiceps the Animal Model for the Study of Human Cysticercosis.</title>
        <authorList>
            <person name="Bobes R.J."/>
            <person name="Estrada K."/>
            <person name="Rios-Valencia D.G."/>
            <person name="Calderon-Gallegos A."/>
            <person name="de la Torre P."/>
            <person name="Carrero J.C."/>
            <person name="Sanchez-Flores A."/>
            <person name="Laclette J.P."/>
        </authorList>
    </citation>
    <scope>NUCLEOTIDE SEQUENCE [LARGE SCALE GENOMIC DNA]</scope>
    <source>
        <strain evidence="2">WFUcys</strain>
    </source>
</reference>
<dbReference type="EMBL" id="JAKROA010000002">
    <property type="protein sequence ID" value="KAL5110411.1"/>
    <property type="molecule type" value="Genomic_DNA"/>
</dbReference>
<evidence type="ECO:0000256" key="1">
    <source>
        <dbReference type="SAM" id="MobiDB-lite"/>
    </source>
</evidence>
<accession>A0ABR4QLI1</accession>
<organism evidence="2 3">
    <name type="scientific">Taenia crassiceps</name>
    <dbReference type="NCBI Taxonomy" id="6207"/>
    <lineage>
        <taxon>Eukaryota</taxon>
        <taxon>Metazoa</taxon>
        <taxon>Spiralia</taxon>
        <taxon>Lophotrochozoa</taxon>
        <taxon>Platyhelminthes</taxon>
        <taxon>Cestoda</taxon>
        <taxon>Eucestoda</taxon>
        <taxon>Cyclophyllidea</taxon>
        <taxon>Taeniidae</taxon>
        <taxon>Taenia</taxon>
    </lineage>
</organism>
<feature type="region of interest" description="Disordered" evidence="1">
    <location>
        <begin position="412"/>
        <end position="436"/>
    </location>
</feature>
<dbReference type="Proteomes" id="UP001651158">
    <property type="component" value="Unassembled WGS sequence"/>
</dbReference>
<name>A0ABR4QLI1_9CEST</name>
<evidence type="ECO:0000313" key="2">
    <source>
        <dbReference type="EMBL" id="KAL5110411.1"/>
    </source>
</evidence>
<keyword evidence="3" id="KW-1185">Reference proteome</keyword>
<sequence>MTSYSAVKLRLSILETRLRVVRTQELKSHNDSINDKSFAPLQLFSPDFCHLLNDVDYIRATSFYENAITFLSIMWTPTSSGNLSSPFAVTKYKLLNSYVSTHGKLPSEECFLPWERDKINRLAFKWIGNAPLQRDVEHIVRFMRNFNDLFLFSNKGKRLDDPIERKKLEVRGQFLVGLLDTIRPNCSTKPMKSNTVFIPETESANLCVPLQWKDLRKQWNVIVQEAPDGRQFLYNEKMSRVRKRTAAVVVPLQEGFCYSKAYPTSELKLDHSLVRDSSPLSSRRPYHRLTRAKFRALQYVRCHCPETKRMVCPLCPEPEDLQYEELVRQLPEHKCPTWSLHESSSRVCDSLILRPLPRWLRRDPRIEPLTVDPPRPCPPSPSNPNRRAFDVNPHIPFHPPKLKPCLVHNKTRTPMNAKEKRDANVSNTCRRRQPTKLPPILLNRLKLA</sequence>
<protein>
    <submittedName>
        <fullName evidence="2">Uncharacterized protein</fullName>
    </submittedName>
</protein>
<proteinExistence type="predicted"/>
<comment type="caution">
    <text evidence="2">The sequence shown here is derived from an EMBL/GenBank/DDBJ whole genome shotgun (WGS) entry which is preliminary data.</text>
</comment>